<evidence type="ECO:0000259" key="14">
    <source>
        <dbReference type="Pfam" id="PF00725"/>
    </source>
</evidence>
<dbReference type="EMBL" id="JAFMPP010000014">
    <property type="protein sequence ID" value="MBO0663952.1"/>
    <property type="molecule type" value="Genomic_DNA"/>
</dbReference>
<comment type="similarity">
    <text evidence="3">In the N-terminal section; belongs to the enoyl-CoA hydratase/isomerase family.</text>
</comment>
<evidence type="ECO:0000313" key="16">
    <source>
        <dbReference type="EMBL" id="MBO0663952.1"/>
    </source>
</evidence>
<dbReference type="Pfam" id="PF02737">
    <property type="entry name" value="3HCDH_N"/>
    <property type="match status" value="1"/>
</dbReference>
<dbReference type="AlphaFoldDB" id="A0A939JXD3"/>
<comment type="similarity">
    <text evidence="13">Belongs to the enoyl-CoA hydratase/isomerase family.</text>
</comment>
<dbReference type="PANTHER" id="PTHR43612">
    <property type="entry name" value="TRIFUNCTIONAL ENZYME SUBUNIT ALPHA"/>
    <property type="match status" value="1"/>
</dbReference>
<dbReference type="Gene3D" id="3.40.50.720">
    <property type="entry name" value="NAD(P)-binding Rossmann-like Domain"/>
    <property type="match status" value="1"/>
</dbReference>
<evidence type="ECO:0000256" key="3">
    <source>
        <dbReference type="ARBA" id="ARBA00008750"/>
    </source>
</evidence>
<gene>
    <name evidence="16" type="ORF">J1C48_15335</name>
</gene>
<dbReference type="Pfam" id="PF00725">
    <property type="entry name" value="3HCDH"/>
    <property type="match status" value="1"/>
</dbReference>
<dbReference type="PROSITE" id="PS00166">
    <property type="entry name" value="ENOYL_COA_HYDRATASE"/>
    <property type="match status" value="1"/>
</dbReference>
<keyword evidence="8" id="KW-0520">NAD</keyword>
<evidence type="ECO:0000256" key="6">
    <source>
        <dbReference type="ARBA" id="ARBA00022963"/>
    </source>
</evidence>
<keyword evidence="11" id="KW-0511">Multifunctional enzyme</keyword>
<dbReference type="Proteomes" id="UP000664122">
    <property type="component" value="Unassembled WGS sequence"/>
</dbReference>
<evidence type="ECO:0000256" key="5">
    <source>
        <dbReference type="ARBA" id="ARBA00022832"/>
    </source>
</evidence>
<comment type="pathway">
    <text evidence="1">Lipid metabolism; fatty acid beta-oxidation.</text>
</comment>
<dbReference type="InterPro" id="IPR018376">
    <property type="entry name" value="Enoyl-CoA_hyd/isom_CS"/>
</dbReference>
<dbReference type="Gene3D" id="3.90.226.10">
    <property type="entry name" value="2-enoyl-CoA Hydratase, Chain A, domain 1"/>
    <property type="match status" value="1"/>
</dbReference>
<accession>A0A939JXD3</accession>
<dbReference type="InterPro" id="IPR001753">
    <property type="entry name" value="Enoyl-CoA_hydra/iso"/>
</dbReference>
<dbReference type="Pfam" id="PF00378">
    <property type="entry name" value="ECH_1"/>
    <property type="match status" value="1"/>
</dbReference>
<evidence type="ECO:0000256" key="9">
    <source>
        <dbReference type="ARBA" id="ARBA00023098"/>
    </source>
</evidence>
<evidence type="ECO:0000256" key="7">
    <source>
        <dbReference type="ARBA" id="ARBA00023002"/>
    </source>
</evidence>
<reference evidence="16" key="1">
    <citation type="submission" date="2021-03" db="EMBL/GenBank/DDBJ databases">
        <title>Whole genome sequence of Jiella sp. CQZ9-1.</title>
        <authorList>
            <person name="Tuo L."/>
        </authorList>
    </citation>
    <scope>NUCLEOTIDE SEQUENCE</scope>
    <source>
        <strain evidence="16">CQZ9-1</strain>
    </source>
</reference>
<keyword evidence="7" id="KW-0560">Oxidoreductase</keyword>
<dbReference type="InterPro" id="IPR029045">
    <property type="entry name" value="ClpP/crotonase-like_dom_sf"/>
</dbReference>
<dbReference type="RefSeq" id="WP_207258864.1">
    <property type="nucleotide sequence ID" value="NZ_JAFMPP010000014.1"/>
</dbReference>
<protein>
    <recommendedName>
        <fullName evidence="4">enoyl-CoA hydratase</fullName>
        <ecNumber evidence="4">4.2.1.17</ecNumber>
    </recommendedName>
</protein>
<dbReference type="InterPro" id="IPR006176">
    <property type="entry name" value="3-OHacyl-CoA_DH_NAD-bd"/>
</dbReference>
<sequence>MTYQNFTIDTDDDGIALITWDMPGRSMNVFTDETMSEIDQIIDQIAADDAVQAAIITSGKRGSFTGGADLKSISGMFDEFQAAMMKNGEAAVANLFERSGRMSRLWRKLETCGKPFIAAINGTCMGGGFELALASHARVAARSAQMGLPEVKVGILPGAGGTQRVSRMMDTQGALQMLMKGTTLSAESALKMGLIDIVVDDDELLEAAKAMLRAGVSPVKPWDEERFKLPSGPVYSPAGAKVWPAVASLYRKETSDNYPAAKAIVKCVYEGLLLPMDTALKVEQRYFTEVLRTTEARMMIRSLFVSAQALAKGARRPKDVPASELKTIGIIGAGFMGAGIAYVAAKGGLNVVLIDQQQAAADKGKAHSEMLAGGLVAKGRISESEAGALLGRITATTDYGRLAEAGLVIEAVFEDRDVKAEVTKTVAAVIAADAIYASNTSTIPITSLAATFPDPERFIGIHFFSPVDKMPLTEVILGDETGDRALAVALDFVRAIQKTPIVVNDSRGFFANRCVLRYMNEAYDMLVEGVPPAMIENAAKFAGMPVGPLALNDETAVDLSYKIMKTTMRDMGEDVVDPRHFKLVETMVNDGRLGRKAGKGFYDYPEKPAKKKLWPGLKTMFEQQDPEAIDFEELKQRFLVTMALEAARTIEEGVVVDPREADIGSIFGFGYAPYTGGTISYIDGMGTAAFVALCNKLEARFGERFSPPPLLKEMAEKGEIFYQRFNPDETSTKVA</sequence>
<keyword evidence="17" id="KW-1185">Reference proteome</keyword>
<dbReference type="GO" id="GO:0004300">
    <property type="term" value="F:enoyl-CoA hydratase activity"/>
    <property type="evidence" value="ECO:0007669"/>
    <property type="project" value="UniProtKB-EC"/>
</dbReference>
<dbReference type="FunFam" id="3.40.50.720:FF:000009">
    <property type="entry name" value="Fatty oxidation complex, alpha subunit"/>
    <property type="match status" value="1"/>
</dbReference>
<dbReference type="CDD" id="cd06558">
    <property type="entry name" value="crotonase-like"/>
    <property type="match status" value="1"/>
</dbReference>
<evidence type="ECO:0000256" key="12">
    <source>
        <dbReference type="ARBA" id="ARBA00049556"/>
    </source>
</evidence>
<comment type="catalytic activity">
    <reaction evidence="12">
        <text>a (3S)-3-hydroxyacyl-CoA + NAD(+) = a 3-oxoacyl-CoA + NADH + H(+)</text>
        <dbReference type="Rhea" id="RHEA:22432"/>
        <dbReference type="ChEBI" id="CHEBI:15378"/>
        <dbReference type="ChEBI" id="CHEBI:57318"/>
        <dbReference type="ChEBI" id="CHEBI:57540"/>
        <dbReference type="ChEBI" id="CHEBI:57945"/>
        <dbReference type="ChEBI" id="CHEBI:90726"/>
        <dbReference type="EC" id="1.1.1.35"/>
    </reaction>
</comment>
<evidence type="ECO:0000256" key="1">
    <source>
        <dbReference type="ARBA" id="ARBA00005005"/>
    </source>
</evidence>
<organism evidence="16 17">
    <name type="scientific">Jiella flava</name>
    <dbReference type="NCBI Taxonomy" id="2816857"/>
    <lineage>
        <taxon>Bacteria</taxon>
        <taxon>Pseudomonadati</taxon>
        <taxon>Pseudomonadota</taxon>
        <taxon>Alphaproteobacteria</taxon>
        <taxon>Hyphomicrobiales</taxon>
        <taxon>Aurantimonadaceae</taxon>
        <taxon>Jiella</taxon>
    </lineage>
</organism>
<evidence type="ECO:0000256" key="13">
    <source>
        <dbReference type="RuleBase" id="RU003707"/>
    </source>
</evidence>
<dbReference type="Gene3D" id="1.10.1040.50">
    <property type="match status" value="1"/>
</dbReference>
<dbReference type="GO" id="GO:0070403">
    <property type="term" value="F:NAD+ binding"/>
    <property type="evidence" value="ECO:0007669"/>
    <property type="project" value="InterPro"/>
</dbReference>
<dbReference type="PANTHER" id="PTHR43612:SF3">
    <property type="entry name" value="TRIFUNCTIONAL ENZYME SUBUNIT ALPHA, MITOCHONDRIAL"/>
    <property type="match status" value="1"/>
</dbReference>
<dbReference type="InterPro" id="IPR050136">
    <property type="entry name" value="FA_oxidation_alpha_subunit"/>
</dbReference>
<keyword evidence="6" id="KW-0442">Lipid degradation</keyword>
<evidence type="ECO:0000313" key="17">
    <source>
        <dbReference type="Proteomes" id="UP000664122"/>
    </source>
</evidence>
<dbReference type="InterPro" id="IPR006108">
    <property type="entry name" value="3HC_DH_C"/>
</dbReference>
<comment type="similarity">
    <text evidence="2">In the central section; belongs to the 3-hydroxyacyl-CoA dehydrogenase family.</text>
</comment>
<dbReference type="InterPro" id="IPR036291">
    <property type="entry name" value="NAD(P)-bd_dom_sf"/>
</dbReference>
<dbReference type="SUPFAM" id="SSF52096">
    <property type="entry name" value="ClpP/crotonase"/>
    <property type="match status" value="1"/>
</dbReference>
<keyword evidence="5" id="KW-0276">Fatty acid metabolism</keyword>
<dbReference type="GO" id="GO:0016509">
    <property type="term" value="F:long-chain (3S)-3-hydroxyacyl-CoA dehydrogenase (NAD+) activity"/>
    <property type="evidence" value="ECO:0007669"/>
    <property type="project" value="TreeGrafter"/>
</dbReference>
<comment type="caution">
    <text evidence="16">The sequence shown here is derived from an EMBL/GenBank/DDBJ whole genome shotgun (WGS) entry which is preliminary data.</text>
</comment>
<proteinExistence type="inferred from homology"/>
<dbReference type="EC" id="4.2.1.17" evidence="4"/>
<dbReference type="SUPFAM" id="SSF51735">
    <property type="entry name" value="NAD(P)-binding Rossmann-fold domains"/>
    <property type="match status" value="1"/>
</dbReference>
<keyword evidence="10" id="KW-0456">Lyase</keyword>
<evidence type="ECO:0000256" key="11">
    <source>
        <dbReference type="ARBA" id="ARBA00023268"/>
    </source>
</evidence>
<evidence type="ECO:0000256" key="8">
    <source>
        <dbReference type="ARBA" id="ARBA00023027"/>
    </source>
</evidence>
<dbReference type="GO" id="GO:0006635">
    <property type="term" value="P:fatty acid beta-oxidation"/>
    <property type="evidence" value="ECO:0007669"/>
    <property type="project" value="TreeGrafter"/>
</dbReference>
<evidence type="ECO:0000259" key="15">
    <source>
        <dbReference type="Pfam" id="PF02737"/>
    </source>
</evidence>
<evidence type="ECO:0000256" key="4">
    <source>
        <dbReference type="ARBA" id="ARBA00012076"/>
    </source>
</evidence>
<keyword evidence="9" id="KW-0443">Lipid metabolism</keyword>
<feature type="domain" description="3-hydroxyacyl-CoA dehydrogenase NAD binding" evidence="15">
    <location>
        <begin position="327"/>
        <end position="505"/>
    </location>
</feature>
<evidence type="ECO:0000256" key="2">
    <source>
        <dbReference type="ARBA" id="ARBA00007005"/>
    </source>
</evidence>
<dbReference type="InterPro" id="IPR008927">
    <property type="entry name" value="6-PGluconate_DH-like_C_sf"/>
</dbReference>
<evidence type="ECO:0000256" key="10">
    <source>
        <dbReference type="ARBA" id="ARBA00023239"/>
    </source>
</evidence>
<dbReference type="SUPFAM" id="SSF48179">
    <property type="entry name" value="6-phosphogluconate dehydrogenase C-terminal domain-like"/>
    <property type="match status" value="2"/>
</dbReference>
<name>A0A939JXD3_9HYPH</name>
<feature type="domain" description="3-hydroxyacyl-CoA dehydrogenase C-terminal" evidence="14">
    <location>
        <begin position="508"/>
        <end position="604"/>
    </location>
</feature>